<dbReference type="Proteomes" id="UP000053372">
    <property type="component" value="Unassembled WGS sequence"/>
</dbReference>
<name>A0A0V7ZT71_9CYAN</name>
<proteinExistence type="predicted"/>
<dbReference type="InterPro" id="IPR016187">
    <property type="entry name" value="CTDL_fold"/>
</dbReference>
<organism evidence="2 3">
    <name type="scientific">Mastigocoleus testarum BC008</name>
    <dbReference type="NCBI Taxonomy" id="371196"/>
    <lineage>
        <taxon>Bacteria</taxon>
        <taxon>Bacillati</taxon>
        <taxon>Cyanobacteriota</taxon>
        <taxon>Cyanophyceae</taxon>
        <taxon>Nostocales</taxon>
        <taxon>Hapalosiphonaceae</taxon>
        <taxon>Mastigocoleus</taxon>
    </lineage>
</organism>
<protein>
    <submittedName>
        <fullName evidence="2">Sulfatase-modifying factor protein</fullName>
    </submittedName>
</protein>
<gene>
    <name evidence="2" type="ORF">BC008_31255</name>
</gene>
<evidence type="ECO:0000313" key="3">
    <source>
        <dbReference type="Proteomes" id="UP000053372"/>
    </source>
</evidence>
<dbReference type="GO" id="GO:0120147">
    <property type="term" value="F:formylglycine-generating oxidase activity"/>
    <property type="evidence" value="ECO:0007669"/>
    <property type="project" value="TreeGrafter"/>
</dbReference>
<dbReference type="EMBL" id="LMTZ01000084">
    <property type="protein sequence ID" value="KST67868.1"/>
    <property type="molecule type" value="Genomic_DNA"/>
</dbReference>
<dbReference type="SUPFAM" id="SSF56436">
    <property type="entry name" value="C-type lectin-like"/>
    <property type="match status" value="1"/>
</dbReference>
<comment type="caution">
    <text evidence="2">The sequence shown here is derived from an EMBL/GenBank/DDBJ whole genome shotgun (WGS) entry which is preliminary data.</text>
</comment>
<dbReference type="Gene3D" id="3.90.1580.10">
    <property type="entry name" value="paralog of FGE (formylglycine-generating enzyme)"/>
    <property type="match status" value="1"/>
</dbReference>
<dbReference type="OrthoDB" id="9768004at2"/>
<dbReference type="InterPro" id="IPR005532">
    <property type="entry name" value="SUMF_dom"/>
</dbReference>
<evidence type="ECO:0000313" key="2">
    <source>
        <dbReference type="EMBL" id="KST67868.1"/>
    </source>
</evidence>
<dbReference type="InterPro" id="IPR051043">
    <property type="entry name" value="Sulfatase_Mod_Factor_Kinase"/>
</dbReference>
<sequence length="271" mass="30728">MLKDFKFEVVTVNTKGEITNRRSNSAKYFTEDLGNGVTLEIVEIPGGEFFMGSPADNESPQHRVNVKSFFMGKFVVTQAQYQEIMGKNPSRLKGEKHPVEFVSWNDATEFCKKLTEKTEKTYRLPSEAEWEYACRAGTTTPFHFGKTITTDLANYDGTTCTNDDALKVQYRGQTIEVGSFSPNAFGLYDMHGNVWEWCQDTWHENYNGAPSDGSAWIDNNPYRVLRGGSWSNYLYLCYSAYRKNYGWAGRNIVSNNVGFRIACGGESWGIT</sequence>
<evidence type="ECO:0000259" key="1">
    <source>
        <dbReference type="Pfam" id="PF03781"/>
    </source>
</evidence>
<dbReference type="AlphaFoldDB" id="A0A0V7ZT71"/>
<accession>A0A0V7ZT71</accession>
<dbReference type="PANTHER" id="PTHR23150">
    <property type="entry name" value="SULFATASE MODIFYING FACTOR 1, 2"/>
    <property type="match status" value="1"/>
</dbReference>
<dbReference type="InterPro" id="IPR042095">
    <property type="entry name" value="SUMF_sf"/>
</dbReference>
<dbReference type="Pfam" id="PF03781">
    <property type="entry name" value="FGE-sulfatase"/>
    <property type="match status" value="1"/>
</dbReference>
<dbReference type="PANTHER" id="PTHR23150:SF19">
    <property type="entry name" value="FORMYLGLYCINE-GENERATING ENZYME"/>
    <property type="match status" value="1"/>
</dbReference>
<reference evidence="2 3" key="1">
    <citation type="journal article" date="2015" name="Genome Announc.">
        <title>Draft Genome of the Euendolithic (true boring) Cyanobacterium Mastigocoleus testarum strain BC008.</title>
        <authorList>
            <person name="Guida B.S."/>
            <person name="Garcia-Pichel F."/>
        </authorList>
    </citation>
    <scope>NUCLEOTIDE SEQUENCE [LARGE SCALE GENOMIC DNA]</scope>
    <source>
        <strain evidence="2 3">BC008</strain>
    </source>
</reference>
<dbReference type="RefSeq" id="WP_036266550.1">
    <property type="nucleotide sequence ID" value="NZ_LMTZ01000084.1"/>
</dbReference>
<keyword evidence="3" id="KW-1185">Reference proteome</keyword>
<feature type="domain" description="Sulfatase-modifying factor enzyme-like" evidence="1">
    <location>
        <begin position="40"/>
        <end position="262"/>
    </location>
</feature>